<keyword evidence="3" id="KW-1185">Reference proteome</keyword>
<protein>
    <recommendedName>
        <fullName evidence="1">Retrovirus-related Pol polyprotein from transposon TNT 1-94-like beta-barrel domain-containing protein</fullName>
    </recommendedName>
</protein>
<comment type="caution">
    <text evidence="2">The sequence shown here is derived from an EMBL/GenBank/DDBJ whole genome shotgun (WGS) entry which is preliminary data.</text>
</comment>
<accession>A0AAD3S126</accession>
<evidence type="ECO:0000313" key="3">
    <source>
        <dbReference type="Proteomes" id="UP001279734"/>
    </source>
</evidence>
<evidence type="ECO:0000259" key="1">
    <source>
        <dbReference type="Pfam" id="PF22936"/>
    </source>
</evidence>
<reference evidence="2" key="1">
    <citation type="submission" date="2023-05" db="EMBL/GenBank/DDBJ databases">
        <title>Nepenthes gracilis genome sequencing.</title>
        <authorList>
            <person name="Fukushima K."/>
        </authorList>
    </citation>
    <scope>NUCLEOTIDE SEQUENCE</scope>
    <source>
        <strain evidence="2">SING2019-196</strain>
    </source>
</reference>
<dbReference type="InterPro" id="IPR054722">
    <property type="entry name" value="PolX-like_BBD"/>
</dbReference>
<evidence type="ECO:0000313" key="2">
    <source>
        <dbReference type="EMBL" id="GMH02364.1"/>
    </source>
</evidence>
<sequence length="316" mass="35735">MKGMRTAGNQELVVGFCRARLLNSAEQVPPVGSLGTGEYFEKYLNEFNRLMTQMSALDEEINEDDKALVLLVSLPVLYNHIVTMLLFVKNILRLDERERGGGGKKERSNSWNKLEWRNCFFYSKKCHIKRDYPQRKQENEDISDCQEKRDHADDQETFTFCGDLLVVHVRKARSRPCQETSWVMDSGISHRATSRKSHFISYTPVGQGILKMGNGGLSRVASVGDVCLRTSNENKLVLKGVRHAPNLRMNVISIGKLDEEGFKTGFGDGQWKLTKGVSIMVRKNRRSGRYLMKACVIKENVKVMKGGIGQGGRLKG</sequence>
<organism evidence="2 3">
    <name type="scientific">Nepenthes gracilis</name>
    <name type="common">Slender pitcher plant</name>
    <dbReference type="NCBI Taxonomy" id="150966"/>
    <lineage>
        <taxon>Eukaryota</taxon>
        <taxon>Viridiplantae</taxon>
        <taxon>Streptophyta</taxon>
        <taxon>Embryophyta</taxon>
        <taxon>Tracheophyta</taxon>
        <taxon>Spermatophyta</taxon>
        <taxon>Magnoliopsida</taxon>
        <taxon>eudicotyledons</taxon>
        <taxon>Gunneridae</taxon>
        <taxon>Pentapetalae</taxon>
        <taxon>Caryophyllales</taxon>
        <taxon>Nepenthaceae</taxon>
        <taxon>Nepenthes</taxon>
    </lineage>
</organism>
<dbReference type="Proteomes" id="UP001279734">
    <property type="component" value="Unassembled WGS sequence"/>
</dbReference>
<dbReference type="PANTHER" id="PTHR47592:SF27">
    <property type="entry name" value="OS08G0421700 PROTEIN"/>
    <property type="match status" value="1"/>
</dbReference>
<feature type="domain" description="Retrovirus-related Pol polyprotein from transposon TNT 1-94-like beta-barrel" evidence="1">
    <location>
        <begin position="182"/>
        <end position="262"/>
    </location>
</feature>
<dbReference type="AlphaFoldDB" id="A0AAD3S126"/>
<proteinExistence type="predicted"/>
<dbReference type="Pfam" id="PF14223">
    <property type="entry name" value="Retrotran_gag_2"/>
    <property type="match status" value="1"/>
</dbReference>
<dbReference type="EMBL" id="BSYO01000003">
    <property type="protein sequence ID" value="GMH02364.1"/>
    <property type="molecule type" value="Genomic_DNA"/>
</dbReference>
<gene>
    <name evidence="2" type="ORF">Nepgr_004203</name>
</gene>
<name>A0AAD3S126_NEPGR</name>
<dbReference type="Pfam" id="PF22936">
    <property type="entry name" value="Pol_BBD"/>
    <property type="match status" value="1"/>
</dbReference>
<dbReference type="PANTHER" id="PTHR47592">
    <property type="entry name" value="PBF68 PROTEIN"/>
    <property type="match status" value="1"/>
</dbReference>